<name>A0AAD4GNQ4_ASPNN</name>
<evidence type="ECO:0000256" key="1">
    <source>
        <dbReference type="SAM" id="MobiDB-lite"/>
    </source>
</evidence>
<evidence type="ECO:0000313" key="2">
    <source>
        <dbReference type="EMBL" id="KAF9882553.1"/>
    </source>
</evidence>
<feature type="compositionally biased region" description="Low complexity" evidence="1">
    <location>
        <begin position="55"/>
        <end position="65"/>
    </location>
</feature>
<evidence type="ECO:0000313" key="3">
    <source>
        <dbReference type="Proteomes" id="UP001194746"/>
    </source>
</evidence>
<comment type="caution">
    <text evidence="2">The sequence shown here is derived from an EMBL/GenBank/DDBJ whole genome shotgun (WGS) entry which is preliminary data.</text>
</comment>
<keyword evidence="3" id="KW-1185">Reference proteome</keyword>
<proteinExistence type="predicted"/>
<gene>
    <name evidence="2" type="ORF">FE257_007283</name>
</gene>
<reference evidence="2" key="1">
    <citation type="journal article" date="2019" name="Beilstein J. Org. Chem.">
        <title>Nanangenines: drimane sesquiterpenoids as the dominant metabolite cohort of a novel Australian fungus, Aspergillus nanangensis.</title>
        <authorList>
            <person name="Lacey H.J."/>
            <person name="Gilchrist C.L.M."/>
            <person name="Crombie A."/>
            <person name="Kalaitzis J.A."/>
            <person name="Vuong D."/>
            <person name="Rutledge P.J."/>
            <person name="Turner P."/>
            <person name="Pitt J.I."/>
            <person name="Lacey E."/>
            <person name="Chooi Y.H."/>
            <person name="Piggott A.M."/>
        </authorList>
    </citation>
    <scope>NUCLEOTIDE SEQUENCE</scope>
    <source>
        <strain evidence="2">MST-FP2251</strain>
    </source>
</reference>
<feature type="compositionally biased region" description="Polar residues" evidence="1">
    <location>
        <begin position="13"/>
        <end position="33"/>
    </location>
</feature>
<sequence>MALHPRPGDHPSNKGTYSKSGQTHLHQSCSLSNPPYHPRTDTSDDGTENCAVGDAAAPLRAPLPCRRSHAPTMPRRRISYTPSVYSSSGRRSSLDHGQGPSLQNDLAVLQRSNPFRQSRLPLSASHFGSLRTTPKPKPLASRLGLCGQQTLYSPQDFPPPTAERTDERAILYEVGSPAVIYRLPLARVTGLFNIYSRSHPGFWYAVWADNQLRAVEPAAVPGVLRANVVISGPGDCWARAQHGQFTSEQTRSRSSTWLDEVGYSQYFRGQR</sequence>
<organism evidence="2 3">
    <name type="scientific">Aspergillus nanangensis</name>
    <dbReference type="NCBI Taxonomy" id="2582783"/>
    <lineage>
        <taxon>Eukaryota</taxon>
        <taxon>Fungi</taxon>
        <taxon>Dikarya</taxon>
        <taxon>Ascomycota</taxon>
        <taxon>Pezizomycotina</taxon>
        <taxon>Eurotiomycetes</taxon>
        <taxon>Eurotiomycetidae</taxon>
        <taxon>Eurotiales</taxon>
        <taxon>Aspergillaceae</taxon>
        <taxon>Aspergillus</taxon>
        <taxon>Aspergillus subgen. Circumdati</taxon>
    </lineage>
</organism>
<dbReference type="Proteomes" id="UP001194746">
    <property type="component" value="Unassembled WGS sequence"/>
</dbReference>
<feature type="compositionally biased region" description="Basic and acidic residues" evidence="1">
    <location>
        <begin position="1"/>
        <end position="12"/>
    </location>
</feature>
<dbReference type="EMBL" id="VCAU01000352">
    <property type="protein sequence ID" value="KAF9882553.1"/>
    <property type="molecule type" value="Genomic_DNA"/>
</dbReference>
<feature type="region of interest" description="Disordered" evidence="1">
    <location>
        <begin position="1"/>
        <end position="102"/>
    </location>
</feature>
<dbReference type="AlphaFoldDB" id="A0AAD4GNQ4"/>
<accession>A0AAD4GNQ4</accession>
<protein>
    <submittedName>
        <fullName evidence="2">Uncharacterized protein</fullName>
    </submittedName>
</protein>
<feature type="compositionally biased region" description="Basic residues" evidence="1">
    <location>
        <begin position="66"/>
        <end position="78"/>
    </location>
</feature>
<reference evidence="2" key="2">
    <citation type="submission" date="2020-02" db="EMBL/GenBank/DDBJ databases">
        <authorList>
            <person name="Gilchrist C.L.M."/>
            <person name="Chooi Y.-H."/>
        </authorList>
    </citation>
    <scope>NUCLEOTIDE SEQUENCE</scope>
    <source>
        <strain evidence="2">MST-FP2251</strain>
    </source>
</reference>